<dbReference type="AlphaFoldDB" id="X1R615"/>
<comment type="caution">
    <text evidence="1">The sequence shown here is derived from an EMBL/GenBank/DDBJ whole genome shotgun (WGS) entry which is preliminary data.</text>
</comment>
<sequence>MMELTINGAKEKQIKNLRNKIALQKNSPPRR</sequence>
<reference evidence="1" key="1">
    <citation type="journal article" date="2014" name="Front. Microbiol.">
        <title>High frequency of phylogenetically diverse reductive dehalogenase-homologous genes in deep subseafloor sedimentary metagenomes.</title>
        <authorList>
            <person name="Kawai M."/>
            <person name="Futagami T."/>
            <person name="Toyoda A."/>
            <person name="Takaki Y."/>
            <person name="Nishi S."/>
            <person name="Hori S."/>
            <person name="Arai W."/>
            <person name="Tsubouchi T."/>
            <person name="Morono Y."/>
            <person name="Uchiyama I."/>
            <person name="Ito T."/>
            <person name="Fujiyama A."/>
            <person name="Inagaki F."/>
            <person name="Takami H."/>
        </authorList>
    </citation>
    <scope>NUCLEOTIDE SEQUENCE</scope>
    <source>
        <strain evidence="1">Expedition CK06-06</strain>
    </source>
</reference>
<evidence type="ECO:0000313" key="1">
    <source>
        <dbReference type="EMBL" id="GAI58580.1"/>
    </source>
</evidence>
<accession>X1R615</accession>
<gene>
    <name evidence="1" type="ORF">S06H3_53860</name>
</gene>
<feature type="non-terminal residue" evidence="1">
    <location>
        <position position="31"/>
    </location>
</feature>
<proteinExistence type="predicted"/>
<dbReference type="EMBL" id="BARV01034386">
    <property type="protein sequence ID" value="GAI58580.1"/>
    <property type="molecule type" value="Genomic_DNA"/>
</dbReference>
<organism evidence="1">
    <name type="scientific">marine sediment metagenome</name>
    <dbReference type="NCBI Taxonomy" id="412755"/>
    <lineage>
        <taxon>unclassified sequences</taxon>
        <taxon>metagenomes</taxon>
        <taxon>ecological metagenomes</taxon>
    </lineage>
</organism>
<protein>
    <submittedName>
        <fullName evidence="1">Uncharacterized protein</fullName>
    </submittedName>
</protein>
<name>X1R615_9ZZZZ</name>